<dbReference type="RefSeq" id="WP_048919570.1">
    <property type="nucleotide sequence ID" value="NZ_CP010777.1"/>
</dbReference>
<dbReference type="EMBL" id="CP010777">
    <property type="protein sequence ID" value="AKQ44774.1"/>
    <property type="molecule type" value="Genomic_DNA"/>
</dbReference>
<proteinExistence type="predicted"/>
<evidence type="ECO:0000313" key="2">
    <source>
        <dbReference type="Proteomes" id="UP000036458"/>
    </source>
</evidence>
<dbReference type="PATRIC" id="fig|1379910.4.peg.578"/>
<dbReference type="STRING" id="1379910.TH63_02680"/>
<reference evidence="1 2" key="1">
    <citation type="submission" date="2015-01" db="EMBL/GenBank/DDBJ databases">
        <title>Rufibacter sp./DG31D/ whole genome sequencing.</title>
        <authorList>
            <person name="Kim M.K."/>
            <person name="Srinivasan S."/>
            <person name="Lee J.-J."/>
        </authorList>
    </citation>
    <scope>NUCLEOTIDE SEQUENCE [LARGE SCALE GENOMIC DNA]</scope>
    <source>
        <strain evidence="1 2">DG31D</strain>
    </source>
</reference>
<dbReference type="OrthoDB" id="873850at2"/>
<dbReference type="SUPFAM" id="SSF55729">
    <property type="entry name" value="Acyl-CoA N-acyltransferases (Nat)"/>
    <property type="match status" value="1"/>
</dbReference>
<accession>A0A0H4VM08</accession>
<dbReference type="Proteomes" id="UP000036458">
    <property type="component" value="Chromosome"/>
</dbReference>
<protein>
    <submittedName>
        <fullName evidence="1">Uncharacterized protein</fullName>
    </submittedName>
</protein>
<dbReference type="AlphaFoldDB" id="A0A0H4VM08"/>
<sequence>MAPGIEGLLDYRKSQLVYYSPYVFAKEVSLEEQYEEVLVPRIAQYGAEENKFKREVSIQGEDFVFLYEFLPWDSHYFSRTSYRLFTVLYRLENAPALIEAIQAFRQEVLGAGNCYCTAEIPAEDIFLIQCLNVAGFKMVETRLHYYKTDLQDFTGERFAVRPATSADIPVLSSVAATCRNNFDRLHADYAFSGQEADKYLATYAASAVNGYCDQVLVPDQKGLPVSSFIAINLTPAVFTKETLTFAKIGLAAVGEENRGWLVKLLSEAIWFAKENQVAYLIYPTQATNKAAIRTCEKLNFRFGQAYHLLAFSSH</sequence>
<dbReference type="Gene3D" id="3.40.630.30">
    <property type="match status" value="1"/>
</dbReference>
<organism evidence="1 2">
    <name type="scientific">Rufibacter radiotolerans</name>
    <dbReference type="NCBI Taxonomy" id="1379910"/>
    <lineage>
        <taxon>Bacteria</taxon>
        <taxon>Pseudomonadati</taxon>
        <taxon>Bacteroidota</taxon>
        <taxon>Cytophagia</taxon>
        <taxon>Cytophagales</taxon>
        <taxon>Hymenobacteraceae</taxon>
        <taxon>Rufibacter</taxon>
    </lineage>
</organism>
<keyword evidence="2" id="KW-1185">Reference proteome</keyword>
<evidence type="ECO:0000313" key="1">
    <source>
        <dbReference type="EMBL" id="AKQ44774.1"/>
    </source>
</evidence>
<name>A0A0H4VM08_9BACT</name>
<dbReference type="InterPro" id="IPR016181">
    <property type="entry name" value="Acyl_CoA_acyltransferase"/>
</dbReference>
<dbReference type="KEGG" id="ruf:TH63_02680"/>
<gene>
    <name evidence="1" type="ORF">TH63_02680</name>
</gene>